<reference evidence="6 7" key="1">
    <citation type="submission" date="2019-10" db="EMBL/GenBank/DDBJ databases">
        <title>Cognatihalovulum marinum gen. nov. sp. nov., a new member of the family Rhodobacteraceae isolated from deep seawater of the Northwest Indian Ocean.</title>
        <authorList>
            <person name="Ruan C."/>
            <person name="Wang J."/>
            <person name="Zheng X."/>
            <person name="Song L."/>
            <person name="Zhu Y."/>
            <person name="Huang Y."/>
            <person name="Lu Z."/>
            <person name="Du W."/>
            <person name="Huang L."/>
            <person name="Dai X."/>
        </authorList>
    </citation>
    <scope>NUCLEOTIDE SEQUENCE [LARGE SCALE GENOMIC DNA]</scope>
    <source>
        <strain evidence="6 7">2CG4</strain>
    </source>
</reference>
<keyword evidence="3" id="KW-1003">Cell membrane</keyword>
<dbReference type="PANTHER" id="PTHR30024:SF43">
    <property type="entry name" value="BLL4572 PROTEIN"/>
    <property type="match status" value="1"/>
</dbReference>
<name>A0A6L5Z1W7_9RHOB</name>
<dbReference type="Proteomes" id="UP000474957">
    <property type="component" value="Unassembled WGS sequence"/>
</dbReference>
<gene>
    <name evidence="6" type="ORF">GE300_10610</name>
</gene>
<accession>A0A6L5Z1W7</accession>
<dbReference type="Pfam" id="PF13379">
    <property type="entry name" value="NMT1_2"/>
    <property type="match status" value="1"/>
</dbReference>
<keyword evidence="2" id="KW-0813">Transport</keyword>
<dbReference type="CDD" id="cd13553">
    <property type="entry name" value="PBP2_NrtA_CpmA_like"/>
    <property type="match status" value="1"/>
</dbReference>
<keyword evidence="5" id="KW-0472">Membrane</keyword>
<organism evidence="6 7">
    <name type="scientific">Halovulum marinum</name>
    <dbReference type="NCBI Taxonomy" id="2662447"/>
    <lineage>
        <taxon>Bacteria</taxon>
        <taxon>Pseudomonadati</taxon>
        <taxon>Pseudomonadota</taxon>
        <taxon>Alphaproteobacteria</taxon>
        <taxon>Rhodobacterales</taxon>
        <taxon>Paracoccaceae</taxon>
        <taxon>Halovulum</taxon>
    </lineage>
</organism>
<evidence type="ECO:0000256" key="2">
    <source>
        <dbReference type="ARBA" id="ARBA00022448"/>
    </source>
</evidence>
<dbReference type="Gene3D" id="3.40.190.10">
    <property type="entry name" value="Periplasmic binding protein-like II"/>
    <property type="match status" value="2"/>
</dbReference>
<evidence type="ECO:0000256" key="5">
    <source>
        <dbReference type="ARBA" id="ARBA00023136"/>
    </source>
</evidence>
<evidence type="ECO:0000313" key="7">
    <source>
        <dbReference type="Proteomes" id="UP000474957"/>
    </source>
</evidence>
<protein>
    <submittedName>
        <fullName evidence="6">Nitrate transporter</fullName>
    </submittedName>
</protein>
<proteinExistence type="predicted"/>
<dbReference type="RefSeq" id="WP_154446554.1">
    <property type="nucleotide sequence ID" value="NZ_WIND01000007.1"/>
</dbReference>
<dbReference type="EMBL" id="WIND01000007">
    <property type="protein sequence ID" value="MSU90060.1"/>
    <property type="molecule type" value="Genomic_DNA"/>
</dbReference>
<dbReference type="GO" id="GO:0012505">
    <property type="term" value="C:endomembrane system"/>
    <property type="evidence" value="ECO:0007669"/>
    <property type="project" value="UniProtKB-SubCell"/>
</dbReference>
<sequence length="392" mass="41374">MSAPLSVAFMPLVDAAPLVVAHEMGFAREEGLALELVRAPSWSSVRDMLAFGRIEAAHMLSPVPVAMALGIGGVASPISALMVLSVNGTVIGVNARLEALLRAGGHGFGFDDAGAAGAALVRAARGAPLRIGVPFPFSMHAELLYYWLSASGMPAPQTVEIHTVPPPLMADAIAAGEIDAFCVGEPWGSKVVETGAGALLLPGRAIWSAAPEKVLAVRSGWAADEPELTARLMRAVWRACRWLGEGGARTTAAEMLARPAYLNLSPEIIDRALTGRLTVTPHGDSRECRGFVAFHHGAANYPWRSQAAWIAARMAARLGLERAAATERARAVFRTDLYRQHLRDVGAVLPGASDRLEGGIAAGTAAPSQTGRLILRENLFFDGRIFDLGEAI</sequence>
<evidence type="ECO:0000256" key="3">
    <source>
        <dbReference type="ARBA" id="ARBA00022475"/>
    </source>
</evidence>
<keyword evidence="4" id="KW-0997">Cell inner membrane</keyword>
<dbReference type="AlphaFoldDB" id="A0A6L5Z1W7"/>
<dbReference type="PANTHER" id="PTHR30024">
    <property type="entry name" value="ALIPHATIC SULFONATES-BINDING PROTEIN-RELATED"/>
    <property type="match status" value="1"/>
</dbReference>
<evidence type="ECO:0000313" key="6">
    <source>
        <dbReference type="EMBL" id="MSU90060.1"/>
    </source>
</evidence>
<dbReference type="SUPFAM" id="SSF53850">
    <property type="entry name" value="Periplasmic binding protein-like II"/>
    <property type="match status" value="1"/>
</dbReference>
<keyword evidence="7" id="KW-1185">Reference proteome</keyword>
<evidence type="ECO:0000256" key="4">
    <source>
        <dbReference type="ARBA" id="ARBA00022519"/>
    </source>
</evidence>
<comment type="subcellular location">
    <subcellularLocation>
        <location evidence="1">Endomembrane system</location>
    </subcellularLocation>
</comment>
<dbReference type="InterPro" id="IPR044527">
    <property type="entry name" value="NrtA/CpmA_ABC-bd_dom"/>
</dbReference>
<comment type="caution">
    <text evidence="6">The sequence shown here is derived from an EMBL/GenBank/DDBJ whole genome shotgun (WGS) entry which is preliminary data.</text>
</comment>
<evidence type="ECO:0000256" key="1">
    <source>
        <dbReference type="ARBA" id="ARBA00004308"/>
    </source>
</evidence>